<gene>
    <name evidence="2" type="ORF">JAJ28_001586</name>
</gene>
<evidence type="ECO:0000256" key="1">
    <source>
        <dbReference type="SAM" id="MobiDB-lite"/>
    </source>
</evidence>
<evidence type="ECO:0000313" key="3">
    <source>
        <dbReference type="Proteomes" id="UP000859505"/>
    </source>
</evidence>
<protein>
    <submittedName>
        <fullName evidence="2">Uncharacterized protein</fullName>
    </submittedName>
</protein>
<feature type="compositionally biased region" description="Low complexity" evidence="1">
    <location>
        <begin position="10"/>
        <end position="22"/>
    </location>
</feature>
<evidence type="ECO:0000313" key="2">
    <source>
        <dbReference type="EMBL" id="HAT6343871.1"/>
    </source>
</evidence>
<name>A0AAD3U9S9_AERHY</name>
<dbReference type="Proteomes" id="UP000859505">
    <property type="component" value="Unassembled WGS sequence"/>
</dbReference>
<comment type="caution">
    <text evidence="2">The sequence shown here is derived from an EMBL/GenBank/DDBJ whole genome shotgun (WGS) entry which is preliminary data.</text>
</comment>
<dbReference type="EMBL" id="DACTUL010000009">
    <property type="protein sequence ID" value="HAT6343871.1"/>
    <property type="molecule type" value="Genomic_DNA"/>
</dbReference>
<reference evidence="2" key="1">
    <citation type="journal article" date="2018" name="Genome Biol.">
        <title>SKESA: strategic k-mer extension for scrupulous assemblies.</title>
        <authorList>
            <person name="Souvorov A."/>
            <person name="Agarwala R."/>
            <person name="Lipman D.J."/>
        </authorList>
    </citation>
    <scope>NUCLEOTIDE SEQUENCE</scope>
    <source>
        <strain evidence="2">OLC2673_Aeromonas</strain>
    </source>
</reference>
<sequence>MSQSTLQVVSTTAAPMASAPTKASRLDDHIAQFVNERAKLMALDDEVMTLREQRKHLQERIPPAKARLEELRQGRINQLMGGATSLDSAREYRELSELLSDAKEALALSERQERWLALPFYQAQLAVNNAQSIVAGCYESFLDHKVAPLTLKPLAQQLAALAALTHAKACIMGQKGALSWAQNELARALKEAMNGEAAPLDGDHPDARDALSPLTRPRASDLLALCDSPGKRYILRQEQSE</sequence>
<proteinExistence type="predicted"/>
<organism evidence="2 3">
    <name type="scientific">Aeromonas hydrophila</name>
    <dbReference type="NCBI Taxonomy" id="644"/>
    <lineage>
        <taxon>Bacteria</taxon>
        <taxon>Pseudomonadati</taxon>
        <taxon>Pseudomonadota</taxon>
        <taxon>Gammaproteobacteria</taxon>
        <taxon>Aeromonadales</taxon>
        <taxon>Aeromonadaceae</taxon>
        <taxon>Aeromonas</taxon>
    </lineage>
</organism>
<dbReference type="AlphaFoldDB" id="A0AAD3U9S9"/>
<reference evidence="2" key="2">
    <citation type="submission" date="2020-01" db="EMBL/GenBank/DDBJ databases">
        <authorList>
            <consortium name="NCBI Pathogen Detection Project"/>
        </authorList>
    </citation>
    <scope>NUCLEOTIDE SEQUENCE</scope>
    <source>
        <strain evidence="2">OLC2673_Aeromonas</strain>
    </source>
</reference>
<feature type="region of interest" description="Disordered" evidence="1">
    <location>
        <begin position="1"/>
        <end position="22"/>
    </location>
</feature>
<accession>A0AAD3U9S9</accession>